<dbReference type="InterPro" id="IPR001810">
    <property type="entry name" value="F-box_dom"/>
</dbReference>
<dbReference type="PANTHER" id="PTHR38926">
    <property type="entry name" value="F-BOX DOMAIN CONTAINING PROTEIN, EXPRESSED"/>
    <property type="match status" value="1"/>
</dbReference>
<reference evidence="2" key="1">
    <citation type="submission" date="2022-08" db="EMBL/GenBank/DDBJ databases">
        <title>A Global Phylogenomic Analysis of the Shiitake Genus Lentinula.</title>
        <authorList>
            <consortium name="DOE Joint Genome Institute"/>
            <person name="Sierra-Patev S."/>
            <person name="Min B."/>
            <person name="Naranjo-Ortiz M."/>
            <person name="Looney B."/>
            <person name="Konkel Z."/>
            <person name="Slot J.C."/>
            <person name="Sakamoto Y."/>
            <person name="Steenwyk J.L."/>
            <person name="Rokas A."/>
            <person name="Carro J."/>
            <person name="Camarero S."/>
            <person name="Ferreira P."/>
            <person name="Molpeceres G."/>
            <person name="Ruiz-Duenas F.J."/>
            <person name="Serrano A."/>
            <person name="Henrissat B."/>
            <person name="Drula E."/>
            <person name="Hughes K.W."/>
            <person name="Mata J.L."/>
            <person name="Ishikawa N.K."/>
            <person name="Vargas-Isla R."/>
            <person name="Ushijima S."/>
            <person name="Smith C.A."/>
            <person name="Ahrendt S."/>
            <person name="Andreopoulos W."/>
            <person name="He G."/>
            <person name="Labutti K."/>
            <person name="Lipzen A."/>
            <person name="Ng V."/>
            <person name="Riley R."/>
            <person name="Sandor L."/>
            <person name="Barry K."/>
            <person name="Martinez A.T."/>
            <person name="Xiao Y."/>
            <person name="Gibbons J.G."/>
            <person name="Terashima K."/>
            <person name="Grigoriev I.V."/>
            <person name="Hibbett D.S."/>
        </authorList>
    </citation>
    <scope>NUCLEOTIDE SEQUENCE</scope>
    <source>
        <strain evidence="2">RHP3577 ss4</strain>
    </source>
</reference>
<dbReference type="SUPFAM" id="SSF52047">
    <property type="entry name" value="RNI-like"/>
    <property type="match status" value="1"/>
</dbReference>
<name>A0ABQ8VAR8_9AGAR</name>
<evidence type="ECO:0000259" key="1">
    <source>
        <dbReference type="Pfam" id="PF12937"/>
    </source>
</evidence>
<organism evidence="2 3">
    <name type="scientific">Lentinula lateritia</name>
    <dbReference type="NCBI Taxonomy" id="40482"/>
    <lineage>
        <taxon>Eukaryota</taxon>
        <taxon>Fungi</taxon>
        <taxon>Dikarya</taxon>
        <taxon>Basidiomycota</taxon>
        <taxon>Agaricomycotina</taxon>
        <taxon>Agaricomycetes</taxon>
        <taxon>Agaricomycetidae</taxon>
        <taxon>Agaricales</taxon>
        <taxon>Marasmiineae</taxon>
        <taxon>Omphalotaceae</taxon>
        <taxon>Lentinula</taxon>
    </lineage>
</organism>
<dbReference type="Pfam" id="PF12937">
    <property type="entry name" value="F-box-like"/>
    <property type="match status" value="1"/>
</dbReference>
<feature type="domain" description="F-box" evidence="1">
    <location>
        <begin position="79"/>
        <end position="133"/>
    </location>
</feature>
<dbReference type="InterPro" id="IPR032675">
    <property type="entry name" value="LRR_dom_sf"/>
</dbReference>
<protein>
    <recommendedName>
        <fullName evidence="1">F-box domain-containing protein</fullName>
    </recommendedName>
</protein>
<comment type="caution">
    <text evidence="2">The sequence shown here is derived from an EMBL/GenBank/DDBJ whole genome shotgun (WGS) entry which is preliminary data.</text>
</comment>
<proteinExistence type="predicted"/>
<accession>A0ABQ8VAR8</accession>
<gene>
    <name evidence="2" type="ORF">C8R41DRAFT_839438</name>
</gene>
<evidence type="ECO:0000313" key="2">
    <source>
        <dbReference type="EMBL" id="KAJ4484537.1"/>
    </source>
</evidence>
<dbReference type="PANTHER" id="PTHR38926:SF72">
    <property type="entry name" value="IM:7136021-RELATED"/>
    <property type="match status" value="1"/>
</dbReference>
<dbReference type="EMBL" id="JANVFT010000053">
    <property type="protein sequence ID" value="KAJ4484537.1"/>
    <property type="molecule type" value="Genomic_DNA"/>
</dbReference>
<evidence type="ECO:0000313" key="3">
    <source>
        <dbReference type="Proteomes" id="UP001150217"/>
    </source>
</evidence>
<dbReference type="Gene3D" id="1.20.1280.50">
    <property type="match status" value="1"/>
</dbReference>
<dbReference type="Proteomes" id="UP001150217">
    <property type="component" value="Unassembled WGS sequence"/>
</dbReference>
<sequence length="531" mass="60524">MDIADYDSEIKRAKLAYDTETSRTHAEYKMNAAVLRVRYEAEVGRAQTAHSAKMHRIRLRCQGLKKYTEKLTTLLSPIRRIPSEILLRILVHYCDQNDLTSYEPGDASALTISAVCTRWRQLAISQPTLWANLKVKFDDQCEDEEKTQALLVSRVELHLARSQNHPLTLSLFPLSSKNHPALILVARESRRWRQLSYGGDDFGSNWNSCLQSLPLPMLEAVRFEETEYCDGQSPPIEAFSQAPNIKELNLRCISIDQHVTATFDSAWEMLTDLSYHFTEDLEGFLSILDCCPKLRRLTLEGENSDLIPVHPIRSHPIASLKILNLVSPPNDHDSMLECILTSLLLPDLTELILLHIGDVEEPFLMPYRIQEDFFQRSRCPLSTLTLGQICMTDTDMIALLAHLPCLRELNCEDPDDGDSFITRSFIRSFHTWERDSLHHSIEPLVPKLRSLTLKAHREEFDAPTFVETITSRWLPDEASALQLGASCLRSVELHLEGVVDADAYEPLKRFDRAGMRVVVKWQGSHGLVNLV</sequence>
<keyword evidence="3" id="KW-1185">Reference proteome</keyword>
<dbReference type="Gene3D" id="3.80.10.10">
    <property type="entry name" value="Ribonuclease Inhibitor"/>
    <property type="match status" value="1"/>
</dbReference>